<feature type="domain" description="Ketoreductase" evidence="4">
    <location>
        <begin position="2"/>
        <end position="186"/>
    </location>
</feature>
<sequence length="285" mass="31459">MKRVLITGSSRGIGFETALAFGRAGYQVFATLRNPEKAIELLKKNEEEALMISLHAMDVDSDESVQACIQGLLKKFGPINVLVNNAGIALKGSIEEMPIADFKAVMETNFLGAIRCIQAILPSMREQKKGCIINVTSVSGRLTSSPLGCYSASKFALEAVSEALAQEAKPFNIRVGIIEPGIIDTDMAHEIEDFAPSIYPSSKRMSDLFFASLKNPTPAALVGEKILEFAESDSWTVRHPVGPDALPFIQWRNSMTDEQWVEWNSLPEEEWYNAVERDFGLSARR</sequence>
<evidence type="ECO:0000256" key="3">
    <source>
        <dbReference type="RuleBase" id="RU000363"/>
    </source>
</evidence>
<keyword evidence="6" id="KW-1185">Reference proteome</keyword>
<reference evidence="5 6" key="1">
    <citation type="submission" date="2023-08" db="EMBL/GenBank/DDBJ databases">
        <title>Draft genome sequence of Algoriphagus taiwanensis.</title>
        <authorList>
            <person name="Takatani N."/>
            <person name="Hosokawa M."/>
            <person name="Sawabe T."/>
        </authorList>
    </citation>
    <scope>NUCLEOTIDE SEQUENCE [LARGE SCALE GENOMIC DNA]</scope>
    <source>
        <strain evidence="5 6">JCM 19755</strain>
    </source>
</reference>
<evidence type="ECO:0000256" key="1">
    <source>
        <dbReference type="ARBA" id="ARBA00006484"/>
    </source>
</evidence>
<dbReference type="EMBL" id="BTPE01000016">
    <property type="protein sequence ID" value="GMQ35290.1"/>
    <property type="molecule type" value="Genomic_DNA"/>
</dbReference>
<evidence type="ECO:0000313" key="5">
    <source>
        <dbReference type="EMBL" id="GMQ35290.1"/>
    </source>
</evidence>
<dbReference type="PRINTS" id="PR00080">
    <property type="entry name" value="SDRFAMILY"/>
</dbReference>
<proteinExistence type="inferred from homology"/>
<comment type="caution">
    <text evidence="5">The sequence shown here is derived from an EMBL/GenBank/DDBJ whole genome shotgun (WGS) entry which is preliminary data.</text>
</comment>
<name>A0ABQ6Q6R2_9BACT</name>
<dbReference type="PANTHER" id="PTHR43976">
    <property type="entry name" value="SHORT CHAIN DEHYDROGENASE"/>
    <property type="match status" value="1"/>
</dbReference>
<evidence type="ECO:0000259" key="4">
    <source>
        <dbReference type="SMART" id="SM00822"/>
    </source>
</evidence>
<dbReference type="PANTHER" id="PTHR43976:SF16">
    <property type="entry name" value="SHORT-CHAIN DEHYDROGENASE_REDUCTASE FAMILY PROTEIN"/>
    <property type="match status" value="1"/>
</dbReference>
<dbReference type="CDD" id="cd05374">
    <property type="entry name" value="17beta-HSD-like_SDR_c"/>
    <property type="match status" value="1"/>
</dbReference>
<dbReference type="PROSITE" id="PS00061">
    <property type="entry name" value="ADH_SHORT"/>
    <property type="match status" value="1"/>
</dbReference>
<dbReference type="InterPro" id="IPR057326">
    <property type="entry name" value="KR_dom"/>
</dbReference>
<dbReference type="Pfam" id="PF00106">
    <property type="entry name" value="adh_short"/>
    <property type="match status" value="1"/>
</dbReference>
<dbReference type="Gene3D" id="3.40.50.720">
    <property type="entry name" value="NAD(P)-binding Rossmann-like Domain"/>
    <property type="match status" value="1"/>
</dbReference>
<organism evidence="5 6">
    <name type="scientific">Algoriphagus taiwanensis</name>
    <dbReference type="NCBI Taxonomy" id="1445656"/>
    <lineage>
        <taxon>Bacteria</taxon>
        <taxon>Pseudomonadati</taxon>
        <taxon>Bacteroidota</taxon>
        <taxon>Cytophagia</taxon>
        <taxon>Cytophagales</taxon>
        <taxon>Cyclobacteriaceae</taxon>
        <taxon>Algoriphagus</taxon>
    </lineage>
</organism>
<dbReference type="InterPro" id="IPR036291">
    <property type="entry name" value="NAD(P)-bd_dom_sf"/>
</dbReference>
<evidence type="ECO:0000256" key="2">
    <source>
        <dbReference type="ARBA" id="ARBA00023002"/>
    </source>
</evidence>
<dbReference type="SUPFAM" id="SSF51735">
    <property type="entry name" value="NAD(P)-binding Rossmann-fold domains"/>
    <property type="match status" value="1"/>
</dbReference>
<evidence type="ECO:0000313" key="6">
    <source>
        <dbReference type="Proteomes" id="UP001307705"/>
    </source>
</evidence>
<dbReference type="InterPro" id="IPR051911">
    <property type="entry name" value="SDR_oxidoreductase"/>
</dbReference>
<dbReference type="Proteomes" id="UP001307705">
    <property type="component" value="Unassembled WGS sequence"/>
</dbReference>
<protein>
    <submittedName>
        <fullName evidence="5">SDR family oxidoreductase</fullName>
    </submittedName>
</protein>
<dbReference type="RefSeq" id="WP_338230108.1">
    <property type="nucleotide sequence ID" value="NZ_BTPE01000016.1"/>
</dbReference>
<comment type="similarity">
    <text evidence="1 3">Belongs to the short-chain dehydrogenases/reductases (SDR) family.</text>
</comment>
<dbReference type="PRINTS" id="PR00081">
    <property type="entry name" value="GDHRDH"/>
</dbReference>
<gene>
    <name evidence="5" type="ORF">Ataiwa_35630</name>
</gene>
<dbReference type="SMART" id="SM00822">
    <property type="entry name" value="PKS_KR"/>
    <property type="match status" value="1"/>
</dbReference>
<dbReference type="InterPro" id="IPR020904">
    <property type="entry name" value="Sc_DH/Rdtase_CS"/>
</dbReference>
<accession>A0ABQ6Q6R2</accession>
<keyword evidence="2" id="KW-0560">Oxidoreductase</keyword>
<dbReference type="InterPro" id="IPR002347">
    <property type="entry name" value="SDR_fam"/>
</dbReference>